<sequence>MELANLAKLFINPLFPSLILLLPLLIWLKLAKRRNHNLPPSPPTLPIIGNIHQLGKLPHRSLRHLSRKHGSIMLLQLGYNQTVVVSSADVVREIVKNHDIVFSNRPRTTAVDILFYGCKDMVFAPNGEYWRQVRKMSVVELFSHRREHSFQFVREKEVEVLMDKIRGAAGGKGECINLTEMLMFVMSNIVSRCVLSHKSEEEEDGCSKFGEMARRLVIVFGSFCIGDMFPCLRWLDGVTGYIRSLKALSGEFDAFLDEVIEEHRGVESDEDVKTDFVSTIMQLQKNGMLDMDLSQDNIKAILLDMFSGGTDTTTTTTEWMMAELLKHPSTMKKLQQEVRNVVGRNKPKVEPEDMSKMNYLKCVVKETLRLHPPVVLVPRKTSDPVKVGCFDIPSDTTILINAWAIHRDPQWWENPEEFIPERFENSSIDLQAQDFHYIPFGFGRRGCPGMSFGVSSVEYVMANLLYWFQWELPAGQTAESLDMAEHNGLAVTKKNPLHVIPISLSS</sequence>
<evidence type="ECO:0000256" key="2">
    <source>
        <dbReference type="ARBA" id="ARBA00022723"/>
    </source>
</evidence>
<proteinExistence type="inferred from homology"/>
<dbReference type="Proteomes" id="UP000436088">
    <property type="component" value="Unassembled WGS sequence"/>
</dbReference>
<dbReference type="GO" id="GO:0016705">
    <property type="term" value="F:oxidoreductase activity, acting on paired donors, with incorporation or reduction of molecular oxygen"/>
    <property type="evidence" value="ECO:0007669"/>
    <property type="project" value="InterPro"/>
</dbReference>
<keyword evidence="4 5" id="KW-0349">Heme</keyword>
<dbReference type="Gene3D" id="1.10.630.10">
    <property type="entry name" value="Cytochrome P450"/>
    <property type="match status" value="1"/>
</dbReference>
<accession>A0A6A3BMK5</accession>
<evidence type="ECO:0000256" key="5">
    <source>
        <dbReference type="RuleBase" id="RU000461"/>
    </source>
</evidence>
<dbReference type="InterPro" id="IPR001128">
    <property type="entry name" value="Cyt_P450"/>
</dbReference>
<dbReference type="PROSITE" id="PS00086">
    <property type="entry name" value="CYTOCHROME_P450"/>
    <property type="match status" value="1"/>
</dbReference>
<keyword evidence="6" id="KW-0472">Membrane</keyword>
<dbReference type="FunFam" id="1.10.630.10:FF:000011">
    <property type="entry name" value="Cytochrome P450 83B1"/>
    <property type="match status" value="1"/>
</dbReference>
<keyword evidence="5" id="KW-0503">Monooxygenase</keyword>
<dbReference type="CDD" id="cd11072">
    <property type="entry name" value="CYP71-like"/>
    <property type="match status" value="1"/>
</dbReference>
<keyword evidence="6" id="KW-0812">Transmembrane</keyword>
<evidence type="ECO:0000313" key="8">
    <source>
        <dbReference type="Proteomes" id="UP000436088"/>
    </source>
</evidence>
<dbReference type="EMBL" id="VEPZ02000817">
    <property type="protein sequence ID" value="KAE8717833.1"/>
    <property type="molecule type" value="Genomic_DNA"/>
</dbReference>
<dbReference type="AlphaFoldDB" id="A0A6A3BMK5"/>
<dbReference type="InterPro" id="IPR036396">
    <property type="entry name" value="Cyt_P450_sf"/>
</dbReference>
<evidence type="ECO:0000256" key="1">
    <source>
        <dbReference type="ARBA" id="ARBA00010617"/>
    </source>
</evidence>
<dbReference type="PANTHER" id="PTHR47955">
    <property type="entry name" value="CYTOCHROME P450 FAMILY 71 PROTEIN"/>
    <property type="match status" value="1"/>
</dbReference>
<gene>
    <name evidence="7" type="ORF">F3Y22_tig00110020pilonHSYRG00128</name>
</gene>
<dbReference type="InterPro" id="IPR002401">
    <property type="entry name" value="Cyt_P450_E_grp-I"/>
</dbReference>
<comment type="cofactor">
    <cofactor evidence="4">
        <name>heme</name>
        <dbReference type="ChEBI" id="CHEBI:30413"/>
    </cofactor>
</comment>
<dbReference type="GO" id="GO:0005506">
    <property type="term" value="F:iron ion binding"/>
    <property type="evidence" value="ECO:0007669"/>
    <property type="project" value="InterPro"/>
</dbReference>
<feature type="binding site" description="axial binding residue" evidence="4">
    <location>
        <position position="447"/>
    </location>
    <ligand>
        <name>heme</name>
        <dbReference type="ChEBI" id="CHEBI:30413"/>
    </ligand>
    <ligandPart>
        <name>Fe</name>
        <dbReference type="ChEBI" id="CHEBI:18248"/>
    </ligandPart>
</feature>
<evidence type="ECO:0000256" key="3">
    <source>
        <dbReference type="ARBA" id="ARBA00023004"/>
    </source>
</evidence>
<comment type="similarity">
    <text evidence="1 5">Belongs to the cytochrome P450 family.</text>
</comment>
<dbReference type="InterPro" id="IPR017972">
    <property type="entry name" value="Cyt_P450_CS"/>
</dbReference>
<keyword evidence="3 4" id="KW-0408">Iron</keyword>
<keyword evidence="8" id="KW-1185">Reference proteome</keyword>
<dbReference type="PANTHER" id="PTHR47955:SF15">
    <property type="entry name" value="CYTOCHROME P450 71A2-LIKE"/>
    <property type="match status" value="1"/>
</dbReference>
<comment type="caution">
    <text evidence="7">The sequence shown here is derived from an EMBL/GenBank/DDBJ whole genome shotgun (WGS) entry which is preliminary data.</text>
</comment>
<dbReference type="GO" id="GO:0004497">
    <property type="term" value="F:monooxygenase activity"/>
    <property type="evidence" value="ECO:0007669"/>
    <property type="project" value="UniProtKB-KW"/>
</dbReference>
<evidence type="ECO:0000256" key="6">
    <source>
        <dbReference type="SAM" id="Phobius"/>
    </source>
</evidence>
<keyword evidence="6" id="KW-1133">Transmembrane helix</keyword>
<dbReference type="GO" id="GO:0020037">
    <property type="term" value="F:heme binding"/>
    <property type="evidence" value="ECO:0007669"/>
    <property type="project" value="InterPro"/>
</dbReference>
<name>A0A6A3BMK5_HIBSY</name>
<dbReference type="PRINTS" id="PR00385">
    <property type="entry name" value="P450"/>
</dbReference>
<dbReference type="OrthoDB" id="839430at2759"/>
<feature type="transmembrane region" description="Helical" evidence="6">
    <location>
        <begin position="6"/>
        <end position="28"/>
    </location>
</feature>
<keyword evidence="5" id="KW-0560">Oxidoreductase</keyword>
<evidence type="ECO:0000313" key="7">
    <source>
        <dbReference type="EMBL" id="KAE8717833.1"/>
    </source>
</evidence>
<protein>
    <submittedName>
        <fullName evidence="7">Cytochrome P450 71A1</fullName>
    </submittedName>
</protein>
<dbReference type="SUPFAM" id="SSF48264">
    <property type="entry name" value="Cytochrome P450"/>
    <property type="match status" value="1"/>
</dbReference>
<reference evidence="7" key="1">
    <citation type="submission" date="2019-09" db="EMBL/GenBank/DDBJ databases">
        <title>Draft genome information of white flower Hibiscus syriacus.</title>
        <authorList>
            <person name="Kim Y.-M."/>
        </authorList>
    </citation>
    <scope>NUCLEOTIDE SEQUENCE [LARGE SCALE GENOMIC DNA]</scope>
    <source>
        <strain evidence="7">YM2019G1</strain>
    </source>
</reference>
<dbReference type="Pfam" id="PF00067">
    <property type="entry name" value="p450"/>
    <property type="match status" value="1"/>
</dbReference>
<evidence type="ECO:0000256" key="4">
    <source>
        <dbReference type="PIRSR" id="PIRSR602401-1"/>
    </source>
</evidence>
<keyword evidence="2 4" id="KW-0479">Metal-binding</keyword>
<organism evidence="7 8">
    <name type="scientific">Hibiscus syriacus</name>
    <name type="common">Rose of Sharon</name>
    <dbReference type="NCBI Taxonomy" id="106335"/>
    <lineage>
        <taxon>Eukaryota</taxon>
        <taxon>Viridiplantae</taxon>
        <taxon>Streptophyta</taxon>
        <taxon>Embryophyta</taxon>
        <taxon>Tracheophyta</taxon>
        <taxon>Spermatophyta</taxon>
        <taxon>Magnoliopsida</taxon>
        <taxon>eudicotyledons</taxon>
        <taxon>Gunneridae</taxon>
        <taxon>Pentapetalae</taxon>
        <taxon>rosids</taxon>
        <taxon>malvids</taxon>
        <taxon>Malvales</taxon>
        <taxon>Malvaceae</taxon>
        <taxon>Malvoideae</taxon>
        <taxon>Hibiscus</taxon>
    </lineage>
</organism>
<dbReference type="PRINTS" id="PR00463">
    <property type="entry name" value="EP450I"/>
</dbReference>